<evidence type="ECO:0000313" key="3">
    <source>
        <dbReference type="Proteomes" id="UP000028194"/>
    </source>
</evidence>
<name>A0A075MQX2_9ARCH</name>
<dbReference type="STRING" id="1459636.NTE_01545"/>
<feature type="region of interest" description="Disordered" evidence="1">
    <location>
        <begin position="127"/>
        <end position="153"/>
    </location>
</feature>
<proteinExistence type="predicted"/>
<gene>
    <name evidence="2" type="ORF">NTE_01545</name>
</gene>
<sequence length="153" mass="16970">MILDSTFYHSPYMSITEGDSEMTPATMTEAAGALEEVTETREQQQQQQQPSMPLPERTVTNEEVMIAQALSRIKKNAKVLEKTNKMLGQVLDSLKRAEKESAGHARQVASQNKKLASQIAQLQKRVAKIKSAPAAKPARKKKAAKAKAKPKRR</sequence>
<feature type="compositionally biased region" description="Basic residues" evidence="1">
    <location>
        <begin position="137"/>
        <end position="153"/>
    </location>
</feature>
<keyword evidence="3" id="KW-1185">Reference proteome</keyword>
<organism evidence="2 3">
    <name type="scientific">Candidatus Nitrososphaera evergladensis SR1</name>
    <dbReference type="NCBI Taxonomy" id="1459636"/>
    <lineage>
        <taxon>Archaea</taxon>
        <taxon>Nitrososphaerota</taxon>
        <taxon>Nitrososphaeria</taxon>
        <taxon>Nitrososphaerales</taxon>
        <taxon>Nitrososphaeraceae</taxon>
        <taxon>Nitrososphaera</taxon>
    </lineage>
</organism>
<dbReference type="AlphaFoldDB" id="A0A075MQX2"/>
<accession>A0A075MQX2</accession>
<evidence type="ECO:0000256" key="1">
    <source>
        <dbReference type="SAM" id="MobiDB-lite"/>
    </source>
</evidence>
<dbReference type="HOGENOM" id="CLU_1830653_0_0_2"/>
<dbReference type="EMBL" id="CP007174">
    <property type="protein sequence ID" value="AIF83608.1"/>
    <property type="molecule type" value="Genomic_DNA"/>
</dbReference>
<dbReference type="KEGG" id="nev:NTE_01545"/>
<evidence type="ECO:0000313" key="2">
    <source>
        <dbReference type="EMBL" id="AIF83608.1"/>
    </source>
</evidence>
<protein>
    <submittedName>
        <fullName evidence="2">Uncharacterized protein</fullName>
    </submittedName>
</protein>
<reference evidence="2 3" key="1">
    <citation type="journal article" date="2014" name="PLoS ONE">
        <title>Genome Sequence of Candidatus Nitrososphaera evergladensis from Group I.1b Enriched from Everglades Soil Reveals Novel Genomic Features of the Ammonia-Oxidizing Archaea.</title>
        <authorList>
            <person name="Zhalnina K.V."/>
            <person name="Dias R."/>
            <person name="Leonard M.T."/>
            <person name="Dorr de Quadros P."/>
            <person name="Camargo F.A."/>
            <person name="Drew J.C."/>
            <person name="Farmerie W.G."/>
            <person name="Daroub S.H."/>
            <person name="Triplett E.W."/>
        </authorList>
    </citation>
    <scope>NUCLEOTIDE SEQUENCE [LARGE SCALE GENOMIC DNA]</scope>
    <source>
        <strain evidence="2 3">SR1</strain>
    </source>
</reference>
<dbReference type="Proteomes" id="UP000028194">
    <property type="component" value="Chromosome"/>
</dbReference>
<feature type="region of interest" description="Disordered" evidence="1">
    <location>
        <begin position="33"/>
        <end position="59"/>
    </location>
</feature>